<feature type="region of interest" description="Disordered" evidence="1">
    <location>
        <begin position="1"/>
        <end position="20"/>
    </location>
</feature>
<dbReference type="AlphaFoldDB" id="A0A8J3I6U9"/>
<evidence type="ECO:0000313" key="3">
    <source>
        <dbReference type="EMBL" id="GHO47925.1"/>
    </source>
</evidence>
<comment type="caution">
    <text evidence="3">The sequence shown here is derived from an EMBL/GenBank/DDBJ whole genome shotgun (WGS) entry which is preliminary data.</text>
</comment>
<evidence type="ECO:0000313" key="4">
    <source>
        <dbReference type="Proteomes" id="UP000612362"/>
    </source>
</evidence>
<proteinExistence type="predicted"/>
<name>A0A8J3I6U9_9CHLR</name>
<dbReference type="SUPFAM" id="SSF109854">
    <property type="entry name" value="DinB/YfiT-like putative metalloenzymes"/>
    <property type="match status" value="1"/>
</dbReference>
<dbReference type="InterPro" id="IPR034660">
    <property type="entry name" value="DinB/YfiT-like"/>
</dbReference>
<evidence type="ECO:0000259" key="2">
    <source>
        <dbReference type="Pfam" id="PF12867"/>
    </source>
</evidence>
<gene>
    <name evidence="3" type="ORF">KSX_60880</name>
</gene>
<accession>A0A8J3I6U9</accession>
<dbReference type="Pfam" id="PF12867">
    <property type="entry name" value="DinB_2"/>
    <property type="match status" value="1"/>
</dbReference>
<dbReference type="EMBL" id="BNJF01000003">
    <property type="protein sequence ID" value="GHO47925.1"/>
    <property type="molecule type" value="Genomic_DNA"/>
</dbReference>
<feature type="domain" description="DinB-like" evidence="2">
    <location>
        <begin position="38"/>
        <end position="175"/>
    </location>
</feature>
<reference evidence="3" key="1">
    <citation type="submission" date="2020-10" db="EMBL/GenBank/DDBJ databases">
        <title>Taxonomic study of unclassified bacteria belonging to the class Ktedonobacteria.</title>
        <authorList>
            <person name="Yabe S."/>
            <person name="Wang C.M."/>
            <person name="Zheng Y."/>
            <person name="Sakai Y."/>
            <person name="Cavaletti L."/>
            <person name="Monciardini P."/>
            <person name="Donadio S."/>
        </authorList>
    </citation>
    <scope>NUCLEOTIDE SEQUENCE</scope>
    <source>
        <strain evidence="3">SOSP1-1</strain>
    </source>
</reference>
<evidence type="ECO:0000256" key="1">
    <source>
        <dbReference type="SAM" id="MobiDB-lite"/>
    </source>
</evidence>
<organism evidence="3 4">
    <name type="scientific">Ktedonospora formicarum</name>
    <dbReference type="NCBI Taxonomy" id="2778364"/>
    <lineage>
        <taxon>Bacteria</taxon>
        <taxon>Bacillati</taxon>
        <taxon>Chloroflexota</taxon>
        <taxon>Ktedonobacteria</taxon>
        <taxon>Ktedonobacterales</taxon>
        <taxon>Ktedonobacteraceae</taxon>
        <taxon>Ktedonospora</taxon>
    </lineage>
</organism>
<keyword evidence="4" id="KW-1185">Reference proteome</keyword>
<sequence length="201" mass="22960">MTAFDGNMQEKKQKGTHVMAEQPMETTLRTALWRQFGAAIDMLENALVACPDVLWQEHLWTDPEGPEYGAFWEITYHTLSSLDLHLTGCSMEEFTPPAPFNKRSDDVISQQPYTKDELHTYLVMLRKKCQITIAELSDEKKRQPFTFPWPGGATINFLELQLCGMRHVQEHAAQLSLFLGQHGIPDKALDWVPQARDEASL</sequence>
<dbReference type="Gene3D" id="1.20.120.450">
    <property type="entry name" value="dinb family like domain"/>
    <property type="match status" value="1"/>
</dbReference>
<dbReference type="Proteomes" id="UP000612362">
    <property type="component" value="Unassembled WGS sequence"/>
</dbReference>
<dbReference type="InterPro" id="IPR024775">
    <property type="entry name" value="DinB-like"/>
</dbReference>
<protein>
    <recommendedName>
        <fullName evidence="2">DinB-like domain-containing protein</fullName>
    </recommendedName>
</protein>